<sequence length="356" mass="40203">MSATLSLPPELWIPILRYATYHPQLPTTEHIPFNRDYAEDILQARHTFNLAVKRSVVLVCKTWYTLAIPMLWETVHVNSLAKAAQVFLSLQISEKATVTTPPQSPFGVLVRHLYASFTSSVGPFRSEKFAQFVCCIVERCPRLELLCHAGPRLIFSDALRTLSHFEGNCLGKLDLGKVDTCLDMFVWELLAGCLSRFTCLETLILPLHNMTKFPPHVTSKLRSTSLRTLALAPGTYELLLTKPDRWDFPNLEDLHLSYTYQWFRGFTINLSYVLSTVDAAIDDETDVLRARVRSLDLLGLEAYTSHELQTLFALLAHFPNLHALRVQLMDMAAPLDVPAHFALQHVAVDVGLRGLC</sequence>
<dbReference type="InterPro" id="IPR032675">
    <property type="entry name" value="LRR_dom_sf"/>
</dbReference>
<evidence type="ECO:0000313" key="1">
    <source>
        <dbReference type="EMBL" id="TFY74050.1"/>
    </source>
</evidence>
<dbReference type="SUPFAM" id="SSF52047">
    <property type="entry name" value="RNI-like"/>
    <property type="match status" value="1"/>
</dbReference>
<evidence type="ECO:0000313" key="2">
    <source>
        <dbReference type="Proteomes" id="UP000298061"/>
    </source>
</evidence>
<accession>A0A4Y9ZIR0</accession>
<keyword evidence="2" id="KW-1185">Reference proteome</keyword>
<proteinExistence type="predicted"/>
<protein>
    <submittedName>
        <fullName evidence="1">Uncharacterized protein</fullName>
    </submittedName>
</protein>
<dbReference type="AlphaFoldDB" id="A0A4Y9ZIR0"/>
<dbReference type="Gene3D" id="3.80.10.10">
    <property type="entry name" value="Ribonuclease Inhibitor"/>
    <property type="match status" value="1"/>
</dbReference>
<comment type="caution">
    <text evidence="1">The sequence shown here is derived from an EMBL/GenBank/DDBJ whole genome shotgun (WGS) entry which is preliminary data.</text>
</comment>
<organism evidence="1 2">
    <name type="scientific">Hericium alpestre</name>
    <dbReference type="NCBI Taxonomy" id="135208"/>
    <lineage>
        <taxon>Eukaryota</taxon>
        <taxon>Fungi</taxon>
        <taxon>Dikarya</taxon>
        <taxon>Basidiomycota</taxon>
        <taxon>Agaricomycotina</taxon>
        <taxon>Agaricomycetes</taxon>
        <taxon>Russulales</taxon>
        <taxon>Hericiaceae</taxon>
        <taxon>Hericium</taxon>
    </lineage>
</organism>
<name>A0A4Y9ZIR0_9AGAM</name>
<dbReference type="OrthoDB" id="2786563at2759"/>
<dbReference type="Proteomes" id="UP000298061">
    <property type="component" value="Unassembled WGS sequence"/>
</dbReference>
<gene>
    <name evidence="1" type="ORF">EWM64_g9962</name>
</gene>
<reference evidence="1 2" key="1">
    <citation type="submission" date="2019-02" db="EMBL/GenBank/DDBJ databases">
        <title>Genome sequencing of the rare red list fungi Hericium alpestre (H. flagellum).</title>
        <authorList>
            <person name="Buettner E."/>
            <person name="Kellner H."/>
        </authorList>
    </citation>
    <scope>NUCLEOTIDE SEQUENCE [LARGE SCALE GENOMIC DNA]</scope>
    <source>
        <strain evidence="1 2">DSM 108284</strain>
    </source>
</reference>
<dbReference type="EMBL" id="SFCI01002336">
    <property type="protein sequence ID" value="TFY74050.1"/>
    <property type="molecule type" value="Genomic_DNA"/>
</dbReference>
<feature type="non-terminal residue" evidence="1">
    <location>
        <position position="356"/>
    </location>
</feature>